<dbReference type="GO" id="GO:0000976">
    <property type="term" value="F:transcription cis-regulatory region binding"/>
    <property type="evidence" value="ECO:0007669"/>
    <property type="project" value="TreeGrafter"/>
</dbReference>
<evidence type="ECO:0000256" key="3">
    <source>
        <dbReference type="ARBA" id="ARBA00023163"/>
    </source>
</evidence>
<dbReference type="InterPro" id="IPR050109">
    <property type="entry name" value="HTH-type_TetR-like_transc_reg"/>
</dbReference>
<proteinExistence type="predicted"/>
<comment type="caution">
    <text evidence="7">The sequence shown here is derived from an EMBL/GenBank/DDBJ whole genome shotgun (WGS) entry which is preliminary data.</text>
</comment>
<dbReference type="PROSITE" id="PS50977">
    <property type="entry name" value="HTH_TETR_2"/>
    <property type="match status" value="1"/>
</dbReference>
<dbReference type="Proteomes" id="UP000001095">
    <property type="component" value="Unassembled WGS sequence"/>
</dbReference>
<evidence type="ECO:0000256" key="1">
    <source>
        <dbReference type="ARBA" id="ARBA00023015"/>
    </source>
</evidence>
<keyword evidence="2 4" id="KW-0238">DNA-binding</keyword>
<feature type="region of interest" description="Disordered" evidence="5">
    <location>
        <begin position="1"/>
        <end position="24"/>
    </location>
</feature>
<dbReference type="PANTHER" id="PTHR30055">
    <property type="entry name" value="HTH-TYPE TRANSCRIPTIONAL REGULATOR RUTR"/>
    <property type="match status" value="1"/>
</dbReference>
<dbReference type="InterPro" id="IPR001647">
    <property type="entry name" value="HTH_TetR"/>
</dbReference>
<dbReference type="EMBL" id="AGWY01000001">
    <property type="protein sequence ID" value="EKS42894.1"/>
    <property type="molecule type" value="Genomic_DNA"/>
</dbReference>
<dbReference type="Pfam" id="PF00440">
    <property type="entry name" value="TetR_N"/>
    <property type="match status" value="1"/>
</dbReference>
<dbReference type="SUPFAM" id="SSF46689">
    <property type="entry name" value="Homeodomain-like"/>
    <property type="match status" value="1"/>
</dbReference>
<keyword evidence="8" id="KW-1185">Reference proteome</keyword>
<reference evidence="7 8" key="1">
    <citation type="submission" date="2012-04" db="EMBL/GenBank/DDBJ databases">
        <title>The Genome Sequence of Afipia clevelandensis ATCC 49720.</title>
        <authorList>
            <consortium name="The Broad Institute Genome Sequencing Platform"/>
            <person name="Earl A."/>
            <person name="Ward D."/>
            <person name="Feldgarden M."/>
            <person name="Gevers D."/>
            <person name="Huys G."/>
            <person name="Walker B."/>
            <person name="Young S.K."/>
            <person name="Zeng Q."/>
            <person name="Gargeya S."/>
            <person name="Fitzgerald M."/>
            <person name="Haas B."/>
            <person name="Abouelleil A."/>
            <person name="Alvarado L."/>
            <person name="Arachchi H.M."/>
            <person name="Berlin A."/>
            <person name="Chapman S.B."/>
            <person name="Goldberg J."/>
            <person name="Griggs A."/>
            <person name="Gujja S."/>
            <person name="Hansen M."/>
            <person name="Howarth C."/>
            <person name="Imamovic A."/>
            <person name="Larimer J."/>
            <person name="McCowen C."/>
            <person name="Montmayeur A."/>
            <person name="Murphy C."/>
            <person name="Neiman D."/>
            <person name="Pearson M."/>
            <person name="Priest M."/>
            <person name="Roberts A."/>
            <person name="Saif S."/>
            <person name="Shea T."/>
            <person name="Sisk P."/>
            <person name="Sykes S."/>
            <person name="Wortman J."/>
            <person name="Nusbaum C."/>
            <person name="Birren B."/>
        </authorList>
    </citation>
    <scope>NUCLEOTIDE SEQUENCE [LARGE SCALE GENOMIC DNA]</scope>
    <source>
        <strain evidence="7 8">ATCC 49720</strain>
    </source>
</reference>
<dbReference type="InterPro" id="IPR009057">
    <property type="entry name" value="Homeodomain-like_sf"/>
</dbReference>
<evidence type="ECO:0000256" key="5">
    <source>
        <dbReference type="SAM" id="MobiDB-lite"/>
    </source>
</evidence>
<organism evidence="7 8">
    <name type="scientific">Afipia clevelandensis ATCC 49720</name>
    <dbReference type="NCBI Taxonomy" id="883079"/>
    <lineage>
        <taxon>Bacteria</taxon>
        <taxon>Pseudomonadati</taxon>
        <taxon>Pseudomonadota</taxon>
        <taxon>Alphaproteobacteria</taxon>
        <taxon>Hyphomicrobiales</taxon>
        <taxon>Nitrobacteraceae</taxon>
        <taxon>Afipia</taxon>
    </lineage>
</organism>
<dbReference type="HOGENOM" id="CLU_069356_27_1_5"/>
<keyword evidence="3" id="KW-0804">Transcription</keyword>
<dbReference type="AlphaFoldDB" id="K8PQ00"/>
<evidence type="ECO:0000256" key="4">
    <source>
        <dbReference type="PROSITE-ProRule" id="PRU00335"/>
    </source>
</evidence>
<dbReference type="PRINTS" id="PR00455">
    <property type="entry name" value="HTHTETR"/>
</dbReference>
<keyword evidence="1" id="KW-0805">Transcription regulation</keyword>
<dbReference type="Pfam" id="PF14246">
    <property type="entry name" value="TetR_C_7"/>
    <property type="match status" value="1"/>
</dbReference>
<dbReference type="PANTHER" id="PTHR30055:SF146">
    <property type="entry name" value="HTH-TYPE TRANSCRIPTIONAL DUAL REGULATOR CECR"/>
    <property type="match status" value="1"/>
</dbReference>
<dbReference type="FunFam" id="1.10.10.60:FF:000141">
    <property type="entry name" value="TetR family transcriptional regulator"/>
    <property type="match status" value="1"/>
</dbReference>
<feature type="domain" description="HTH tetR-type" evidence="6">
    <location>
        <begin position="29"/>
        <end position="89"/>
    </location>
</feature>
<dbReference type="PATRIC" id="fig|883079.3.peg.453"/>
<evidence type="ECO:0000313" key="7">
    <source>
        <dbReference type="EMBL" id="EKS42894.1"/>
    </source>
</evidence>
<evidence type="ECO:0000259" key="6">
    <source>
        <dbReference type="PROSITE" id="PS50977"/>
    </source>
</evidence>
<gene>
    <name evidence="7" type="ORF">HMPREF9696_00437</name>
</gene>
<accession>K8PQ00</accession>
<sequence length="236" mass="25830">MGANHYAAKPRQAVKRKFSGGRPTRDAAALRDQHLLAVATALFLERGFDATSIDAVAEAAHVSKPTVYAQYQDKRGLFSAVLRQQIGQFLAPLATAAEMPVSARSKASVERTLIDLGRKLQAITSGARHASVRRILAAQAANFPELALLAHEEGWSKAVKTTARFFDHLVAEGVLELFDSEIAAENFLNIVMGHTTRFVHYGIAIDPKEQDRRLRLSIRMLLTGFSAKAVRALGDR</sequence>
<protein>
    <recommendedName>
        <fullName evidence="6">HTH tetR-type domain-containing protein</fullName>
    </recommendedName>
</protein>
<dbReference type="InterPro" id="IPR039536">
    <property type="entry name" value="TetR_C_Proteobacteria"/>
</dbReference>
<evidence type="ECO:0000256" key="2">
    <source>
        <dbReference type="ARBA" id="ARBA00023125"/>
    </source>
</evidence>
<feature type="DNA-binding region" description="H-T-H motif" evidence="4">
    <location>
        <begin position="52"/>
        <end position="71"/>
    </location>
</feature>
<dbReference type="GO" id="GO:0003700">
    <property type="term" value="F:DNA-binding transcription factor activity"/>
    <property type="evidence" value="ECO:0007669"/>
    <property type="project" value="TreeGrafter"/>
</dbReference>
<dbReference type="Gene3D" id="1.10.357.10">
    <property type="entry name" value="Tetracycline Repressor, domain 2"/>
    <property type="match status" value="1"/>
</dbReference>
<evidence type="ECO:0000313" key="8">
    <source>
        <dbReference type="Proteomes" id="UP000001095"/>
    </source>
</evidence>
<dbReference type="OrthoDB" id="9816431at2"/>
<name>K8PQ00_9BRAD</name>